<proteinExistence type="predicted"/>
<sequence>MEMDENKINSKDQWLINTSGKTWGSISELHEEIMAVETFQNRYFIEGIFTKKEEYVEELMKKIEEKIANNGNPNQYDKNRLNMQLPKIKLPMFDGNCDQWFTFHDIFQKVIHESSCLTIFEKMQYLKKNVRGEASQMIKHLGISEHNYQSAWDILKKRYQNKRKLVATLVDKILDLPVRHNEVSNKLKELHDVIMECINAMTKIGIDTGSWGPMLTRIVMRKWNTNTNNNRLNEYTLNSSSAGPSTSGLSSDHPSATGLSSDYPSATDIAGPSSEIKYFCPACNEEYSDPPSEISWWHEA</sequence>
<name>A0A9P0CRB1_9CUCU</name>
<gene>
    <name evidence="2" type="ORF">PSYICH_LOCUS5574</name>
</gene>
<evidence type="ECO:0000313" key="2">
    <source>
        <dbReference type="EMBL" id="CAH1104520.1"/>
    </source>
</evidence>
<dbReference type="EMBL" id="OV651829">
    <property type="protein sequence ID" value="CAH1104520.1"/>
    <property type="molecule type" value="Genomic_DNA"/>
</dbReference>
<dbReference type="Proteomes" id="UP001153636">
    <property type="component" value="Chromosome 17"/>
</dbReference>
<feature type="compositionally biased region" description="Polar residues" evidence="1">
    <location>
        <begin position="252"/>
        <end position="264"/>
    </location>
</feature>
<feature type="region of interest" description="Disordered" evidence="1">
    <location>
        <begin position="234"/>
        <end position="266"/>
    </location>
</feature>
<accession>A0A9P0CRB1</accession>
<dbReference type="AlphaFoldDB" id="A0A9P0CRB1"/>
<feature type="compositionally biased region" description="Low complexity" evidence="1">
    <location>
        <begin position="234"/>
        <end position="251"/>
    </location>
</feature>
<dbReference type="InterPro" id="IPR005312">
    <property type="entry name" value="DUF1759"/>
</dbReference>
<dbReference type="PANTHER" id="PTHR22954:SF3">
    <property type="entry name" value="PROTEIN CBG08539"/>
    <property type="match status" value="1"/>
</dbReference>
<organism evidence="2 3">
    <name type="scientific">Psylliodes chrysocephalus</name>
    <dbReference type="NCBI Taxonomy" id="3402493"/>
    <lineage>
        <taxon>Eukaryota</taxon>
        <taxon>Metazoa</taxon>
        <taxon>Ecdysozoa</taxon>
        <taxon>Arthropoda</taxon>
        <taxon>Hexapoda</taxon>
        <taxon>Insecta</taxon>
        <taxon>Pterygota</taxon>
        <taxon>Neoptera</taxon>
        <taxon>Endopterygota</taxon>
        <taxon>Coleoptera</taxon>
        <taxon>Polyphaga</taxon>
        <taxon>Cucujiformia</taxon>
        <taxon>Chrysomeloidea</taxon>
        <taxon>Chrysomelidae</taxon>
        <taxon>Galerucinae</taxon>
        <taxon>Alticini</taxon>
        <taxon>Psylliodes</taxon>
    </lineage>
</organism>
<dbReference type="OrthoDB" id="7444419at2759"/>
<protein>
    <submittedName>
        <fullName evidence="2">Uncharacterized protein</fullName>
    </submittedName>
</protein>
<dbReference type="Pfam" id="PF03564">
    <property type="entry name" value="DUF1759"/>
    <property type="match status" value="1"/>
</dbReference>
<evidence type="ECO:0000256" key="1">
    <source>
        <dbReference type="SAM" id="MobiDB-lite"/>
    </source>
</evidence>
<keyword evidence="3" id="KW-1185">Reference proteome</keyword>
<dbReference type="PANTHER" id="PTHR22954">
    <property type="entry name" value="RETROVIRAL PROTEASE-RELATED"/>
    <property type="match status" value="1"/>
</dbReference>
<reference evidence="2" key="1">
    <citation type="submission" date="2022-01" db="EMBL/GenBank/DDBJ databases">
        <authorList>
            <person name="King R."/>
        </authorList>
    </citation>
    <scope>NUCLEOTIDE SEQUENCE</scope>
</reference>
<evidence type="ECO:0000313" key="3">
    <source>
        <dbReference type="Proteomes" id="UP001153636"/>
    </source>
</evidence>